<sequence length="147" mass="16833">MIKQRRLTKIRVLEKTSFTFDDGRSDHTNTSSNTEKRRNMHSNVDNEGRNTEDRLNDEIQMPSSFEISRSLRSLSDDNRGESDIAECSVKCKGPTIITEILNQTPEEKWVVKFNNEGQPYRDESILLSSFTCTVGRNPELAPQGYSD</sequence>
<feature type="compositionally biased region" description="Basic and acidic residues" evidence="1">
    <location>
        <begin position="44"/>
        <end position="57"/>
    </location>
</feature>
<evidence type="ECO:0000313" key="2">
    <source>
        <dbReference type="EMBL" id="KAK9749972.1"/>
    </source>
</evidence>
<dbReference type="Proteomes" id="UP001443914">
    <property type="component" value="Unassembled WGS sequence"/>
</dbReference>
<protein>
    <submittedName>
        <fullName evidence="2">Uncharacterized protein</fullName>
    </submittedName>
</protein>
<comment type="caution">
    <text evidence="2">The sequence shown here is derived from an EMBL/GenBank/DDBJ whole genome shotgun (WGS) entry which is preliminary data.</text>
</comment>
<keyword evidence="3" id="KW-1185">Reference proteome</keyword>
<name>A0AAW1MWG9_SAPOF</name>
<dbReference type="AlphaFoldDB" id="A0AAW1MWG9"/>
<proteinExistence type="predicted"/>
<organism evidence="2 3">
    <name type="scientific">Saponaria officinalis</name>
    <name type="common">Common soapwort</name>
    <name type="synonym">Lychnis saponaria</name>
    <dbReference type="NCBI Taxonomy" id="3572"/>
    <lineage>
        <taxon>Eukaryota</taxon>
        <taxon>Viridiplantae</taxon>
        <taxon>Streptophyta</taxon>
        <taxon>Embryophyta</taxon>
        <taxon>Tracheophyta</taxon>
        <taxon>Spermatophyta</taxon>
        <taxon>Magnoliopsida</taxon>
        <taxon>eudicotyledons</taxon>
        <taxon>Gunneridae</taxon>
        <taxon>Pentapetalae</taxon>
        <taxon>Caryophyllales</taxon>
        <taxon>Caryophyllaceae</taxon>
        <taxon>Caryophylleae</taxon>
        <taxon>Saponaria</taxon>
    </lineage>
</organism>
<reference evidence="2" key="1">
    <citation type="submission" date="2024-03" db="EMBL/GenBank/DDBJ databases">
        <title>WGS assembly of Saponaria officinalis var. Norfolk2.</title>
        <authorList>
            <person name="Jenkins J."/>
            <person name="Shu S."/>
            <person name="Grimwood J."/>
            <person name="Barry K."/>
            <person name="Goodstein D."/>
            <person name="Schmutz J."/>
            <person name="Leebens-Mack J."/>
            <person name="Osbourn A."/>
        </authorList>
    </citation>
    <scope>NUCLEOTIDE SEQUENCE [LARGE SCALE GENOMIC DNA]</scope>
    <source>
        <strain evidence="2">JIC</strain>
    </source>
</reference>
<feature type="region of interest" description="Disordered" evidence="1">
    <location>
        <begin position="20"/>
        <end position="83"/>
    </location>
</feature>
<accession>A0AAW1MWG9</accession>
<gene>
    <name evidence="2" type="ORF">RND81_02G162900</name>
</gene>
<dbReference type="EMBL" id="JBDFQZ010000002">
    <property type="protein sequence ID" value="KAK9749972.1"/>
    <property type="molecule type" value="Genomic_DNA"/>
</dbReference>
<evidence type="ECO:0000256" key="1">
    <source>
        <dbReference type="SAM" id="MobiDB-lite"/>
    </source>
</evidence>
<evidence type="ECO:0000313" key="3">
    <source>
        <dbReference type="Proteomes" id="UP001443914"/>
    </source>
</evidence>